<evidence type="ECO:0000313" key="3">
    <source>
        <dbReference type="Proteomes" id="UP001597453"/>
    </source>
</evidence>
<feature type="transmembrane region" description="Helical" evidence="1">
    <location>
        <begin position="67"/>
        <end position="90"/>
    </location>
</feature>
<reference evidence="3" key="1">
    <citation type="journal article" date="2019" name="Int. J. Syst. Evol. Microbiol.">
        <title>The Global Catalogue of Microorganisms (GCM) 10K type strain sequencing project: providing services to taxonomists for standard genome sequencing and annotation.</title>
        <authorList>
            <consortium name="The Broad Institute Genomics Platform"/>
            <consortium name="The Broad Institute Genome Sequencing Center for Infectious Disease"/>
            <person name="Wu L."/>
            <person name="Ma J."/>
        </authorList>
    </citation>
    <scope>NUCLEOTIDE SEQUENCE [LARGE SCALE GENOMIC DNA]</scope>
    <source>
        <strain evidence="3">TISTR 1511</strain>
    </source>
</reference>
<evidence type="ECO:0000256" key="1">
    <source>
        <dbReference type="SAM" id="Phobius"/>
    </source>
</evidence>
<comment type="caution">
    <text evidence="2">The sequence shown here is derived from an EMBL/GenBank/DDBJ whole genome shotgun (WGS) entry which is preliminary data.</text>
</comment>
<evidence type="ECO:0000313" key="2">
    <source>
        <dbReference type="EMBL" id="MFD2675043.1"/>
    </source>
</evidence>
<dbReference type="PANTHER" id="PTHR37309">
    <property type="entry name" value="SLR0284 PROTEIN"/>
    <property type="match status" value="1"/>
</dbReference>
<feature type="transmembrane region" description="Helical" evidence="1">
    <location>
        <begin position="7"/>
        <end position="29"/>
    </location>
</feature>
<gene>
    <name evidence="2" type="ORF">ACFSUQ_07020</name>
</gene>
<organism evidence="2 3">
    <name type="scientific">Gulosibacter bifidus</name>
    <dbReference type="NCBI Taxonomy" id="272239"/>
    <lineage>
        <taxon>Bacteria</taxon>
        <taxon>Bacillati</taxon>
        <taxon>Actinomycetota</taxon>
        <taxon>Actinomycetes</taxon>
        <taxon>Micrococcales</taxon>
        <taxon>Microbacteriaceae</taxon>
        <taxon>Gulosibacter</taxon>
    </lineage>
</organism>
<keyword evidence="3" id="KW-1185">Reference proteome</keyword>
<dbReference type="RefSeq" id="WP_066057240.1">
    <property type="nucleotide sequence ID" value="NZ_JBHUNF010000004.1"/>
</dbReference>
<dbReference type="Pfam" id="PF04020">
    <property type="entry name" value="Phage_holin_4_2"/>
    <property type="match status" value="1"/>
</dbReference>
<feature type="transmembrane region" description="Helical" evidence="1">
    <location>
        <begin position="35"/>
        <end position="55"/>
    </location>
</feature>
<keyword evidence="1" id="KW-0812">Transmembrane</keyword>
<name>A0ABW5RJ02_9MICO</name>
<keyword evidence="1" id="KW-0472">Membrane</keyword>
<dbReference type="InterPro" id="IPR007165">
    <property type="entry name" value="Phage_holin_4_2"/>
</dbReference>
<dbReference type="Proteomes" id="UP001597453">
    <property type="component" value="Unassembled WGS sequence"/>
</dbReference>
<dbReference type="PANTHER" id="PTHR37309:SF1">
    <property type="entry name" value="SLR0284 PROTEIN"/>
    <property type="match status" value="1"/>
</dbReference>
<protein>
    <submittedName>
        <fullName evidence="2">Phage holin family protein</fullName>
    </submittedName>
</protein>
<feature type="transmembrane region" description="Helical" evidence="1">
    <location>
        <begin position="102"/>
        <end position="123"/>
    </location>
</feature>
<keyword evidence="1" id="KW-1133">Transmembrane helix</keyword>
<sequence>MRFIGSLVFNAVALWLTTMILSGGLTVTAYENTDLAYVLTLVLLGGVWGLVNSVIGKVVKFVSLPLYCLTLGLFALIVNGFLFWLVSWVSELLGYGLSIKNFWWAIGGAILMGLFSSILNGLFNSSRKDRKSSNRESARD</sequence>
<proteinExistence type="predicted"/>
<dbReference type="EMBL" id="JBHUNF010000004">
    <property type="protein sequence ID" value="MFD2675043.1"/>
    <property type="molecule type" value="Genomic_DNA"/>
</dbReference>
<accession>A0ABW5RJ02</accession>